<feature type="compositionally biased region" description="Polar residues" evidence="5">
    <location>
        <begin position="551"/>
        <end position="562"/>
    </location>
</feature>
<protein>
    <submittedName>
        <fullName evidence="9">Methyl-accepting chemotaxis protein</fullName>
    </submittedName>
</protein>
<evidence type="ECO:0000256" key="4">
    <source>
        <dbReference type="SAM" id="Coils"/>
    </source>
</evidence>
<evidence type="ECO:0000256" key="6">
    <source>
        <dbReference type="SAM" id="Phobius"/>
    </source>
</evidence>
<comment type="caution">
    <text evidence="9">The sequence shown here is derived from an EMBL/GenBank/DDBJ whole genome shotgun (WGS) entry which is preliminary data.</text>
</comment>
<dbReference type="Gene3D" id="6.10.340.10">
    <property type="match status" value="1"/>
</dbReference>
<accession>A0A3D9H9D5</accession>
<dbReference type="PROSITE" id="PS50111">
    <property type="entry name" value="CHEMOTAXIS_TRANSDUC_2"/>
    <property type="match status" value="1"/>
</dbReference>
<dbReference type="SMART" id="SM00283">
    <property type="entry name" value="MA"/>
    <property type="match status" value="1"/>
</dbReference>
<feature type="region of interest" description="Disordered" evidence="5">
    <location>
        <begin position="597"/>
        <end position="618"/>
    </location>
</feature>
<dbReference type="InterPro" id="IPR004089">
    <property type="entry name" value="MCPsignal_dom"/>
</dbReference>
<evidence type="ECO:0000256" key="2">
    <source>
        <dbReference type="ARBA" id="ARBA00029447"/>
    </source>
</evidence>
<evidence type="ECO:0000259" key="8">
    <source>
        <dbReference type="PROSITE" id="PS50885"/>
    </source>
</evidence>
<dbReference type="GO" id="GO:0016020">
    <property type="term" value="C:membrane"/>
    <property type="evidence" value="ECO:0007669"/>
    <property type="project" value="InterPro"/>
</dbReference>
<dbReference type="PANTHER" id="PTHR32089">
    <property type="entry name" value="METHYL-ACCEPTING CHEMOTAXIS PROTEIN MCPB"/>
    <property type="match status" value="1"/>
</dbReference>
<dbReference type="PANTHER" id="PTHR32089:SF112">
    <property type="entry name" value="LYSOZYME-LIKE PROTEIN-RELATED"/>
    <property type="match status" value="1"/>
</dbReference>
<dbReference type="SUPFAM" id="SSF58104">
    <property type="entry name" value="Methyl-accepting chemotaxis protein (MCP) signaling domain"/>
    <property type="match status" value="1"/>
</dbReference>
<evidence type="ECO:0000256" key="1">
    <source>
        <dbReference type="ARBA" id="ARBA00023224"/>
    </source>
</evidence>
<feature type="transmembrane region" description="Helical" evidence="6">
    <location>
        <begin position="227"/>
        <end position="247"/>
    </location>
</feature>
<dbReference type="OrthoDB" id="2489132at2"/>
<keyword evidence="6" id="KW-1133">Transmembrane helix</keyword>
<feature type="coiled-coil region" evidence="4">
    <location>
        <begin position="413"/>
        <end position="440"/>
    </location>
</feature>
<gene>
    <name evidence="9" type="ORF">DFP90_1103</name>
</gene>
<dbReference type="GO" id="GO:0007165">
    <property type="term" value="P:signal transduction"/>
    <property type="evidence" value="ECO:0007669"/>
    <property type="project" value="UniProtKB-KW"/>
</dbReference>
<keyword evidence="6" id="KW-0472">Membrane</keyword>
<dbReference type="Proteomes" id="UP000256845">
    <property type="component" value="Unassembled WGS sequence"/>
</dbReference>
<evidence type="ECO:0000256" key="3">
    <source>
        <dbReference type="PROSITE-ProRule" id="PRU00284"/>
    </source>
</evidence>
<proteinExistence type="inferred from homology"/>
<dbReference type="AlphaFoldDB" id="A0A3D9H9D5"/>
<reference evidence="9 10" key="1">
    <citation type="submission" date="2018-07" db="EMBL/GenBank/DDBJ databases">
        <title>Genomic Encyclopedia of Type Strains, Phase III (KMG-III): the genomes of soil and plant-associated and newly described type strains.</title>
        <authorList>
            <person name="Whitman W."/>
        </authorList>
    </citation>
    <scope>NUCLEOTIDE SEQUENCE [LARGE SCALE GENOMIC DNA]</scope>
    <source>
        <strain evidence="9 10">CECT 8488</strain>
    </source>
</reference>
<feature type="domain" description="Methyl-accepting transducer" evidence="7">
    <location>
        <begin position="317"/>
        <end position="571"/>
    </location>
</feature>
<organism evidence="9 10">
    <name type="scientific">Aestuariispira insulae</name>
    <dbReference type="NCBI Taxonomy" id="1461337"/>
    <lineage>
        <taxon>Bacteria</taxon>
        <taxon>Pseudomonadati</taxon>
        <taxon>Pseudomonadota</taxon>
        <taxon>Alphaproteobacteria</taxon>
        <taxon>Rhodospirillales</taxon>
        <taxon>Kiloniellaceae</taxon>
        <taxon>Aestuariispira</taxon>
    </lineage>
</organism>
<evidence type="ECO:0000259" key="7">
    <source>
        <dbReference type="PROSITE" id="PS50111"/>
    </source>
</evidence>
<keyword evidence="6" id="KW-0812">Transmembrane</keyword>
<feature type="region of interest" description="Disordered" evidence="5">
    <location>
        <begin position="542"/>
        <end position="568"/>
    </location>
</feature>
<dbReference type="RefSeq" id="WP_115938010.1">
    <property type="nucleotide sequence ID" value="NZ_QRDW01000010.1"/>
</dbReference>
<dbReference type="Pfam" id="PF00015">
    <property type="entry name" value="MCPsignal"/>
    <property type="match status" value="1"/>
</dbReference>
<keyword evidence="1 3" id="KW-0807">Transducer</keyword>
<feature type="coiled-coil region" evidence="4">
    <location>
        <begin position="259"/>
        <end position="312"/>
    </location>
</feature>
<dbReference type="PROSITE" id="PS50885">
    <property type="entry name" value="HAMP"/>
    <property type="match status" value="1"/>
</dbReference>
<evidence type="ECO:0000313" key="10">
    <source>
        <dbReference type="Proteomes" id="UP000256845"/>
    </source>
</evidence>
<name>A0A3D9H9D5_9PROT</name>
<feature type="domain" description="HAMP" evidence="8">
    <location>
        <begin position="249"/>
        <end position="301"/>
    </location>
</feature>
<dbReference type="Gene3D" id="1.10.287.950">
    <property type="entry name" value="Methyl-accepting chemotaxis protein"/>
    <property type="match status" value="1"/>
</dbReference>
<sequence length="633" mass="67863">MMLRALRKKIDVKFVLILALVLTVVMAGQIGGYIVLLNQVLDEENARNQMLAETNHDLREQVFALQEQYLAIPNQLEVNPVAALGSWAAEKGAKPVQHEGRDAIVARYKKRKVRRDVGKPGRFVVDEYDGSGAVSFGLFENGEPKNVVLEYRFKGVPQDQLQADVDKIVADNAGADAIVRKIGALKSSLADAALAAENSRVEILFQFDQIKQKDAAVDDFVERVKTLVAGSGLLAILVAISAAYMVGRMLITRSLVRLKQALKDIAAEKEVSLREVERKDEIGALAIGLHQIQDAQKEANRLRASRDAEREKTKRRVEERLTAVADSLERGMRTSMKDLTNRAHDMTDKAAGLTRLAHDNQAQADQASQLAGANAETAAKILQLSENLVSNGDQMSRAVDQQRHLTGLASRDVAASQKTVEELQRAADQVEEIVQIIQDIAGQTNLLALNATIEATRAGSAGSGFAVVAQEVKKLSAETARSTQEISNRIQAIRSVSGSAAKAIATIDDRIADVNGAMGELTRSCESQIKASRSIAGHVKSSAENAEKVAGSNQSIQRSAETSGEAAGQLSGAMGGIVQALNGMREELFGILHAASRTEGAAPEGARPKVGMESGGAANNEADNVVYMPAAAE</sequence>
<evidence type="ECO:0000313" key="9">
    <source>
        <dbReference type="EMBL" id="RED46095.1"/>
    </source>
</evidence>
<keyword evidence="4" id="KW-0175">Coiled coil</keyword>
<keyword evidence="10" id="KW-1185">Reference proteome</keyword>
<dbReference type="InterPro" id="IPR003660">
    <property type="entry name" value="HAMP_dom"/>
</dbReference>
<dbReference type="EMBL" id="QRDW01000010">
    <property type="protein sequence ID" value="RED46095.1"/>
    <property type="molecule type" value="Genomic_DNA"/>
</dbReference>
<evidence type="ECO:0000256" key="5">
    <source>
        <dbReference type="SAM" id="MobiDB-lite"/>
    </source>
</evidence>
<comment type="similarity">
    <text evidence="2">Belongs to the methyl-accepting chemotaxis (MCP) protein family.</text>
</comment>